<dbReference type="Pfam" id="PF08447">
    <property type="entry name" value="PAS_3"/>
    <property type="match status" value="1"/>
</dbReference>
<dbReference type="InterPro" id="IPR001610">
    <property type="entry name" value="PAC"/>
</dbReference>
<feature type="domain" description="PAS" evidence="15">
    <location>
        <begin position="584"/>
        <end position="626"/>
    </location>
</feature>
<organism evidence="17 18">
    <name type="scientific">Tangfeifania diversioriginum</name>
    <dbReference type="NCBI Taxonomy" id="1168035"/>
    <lineage>
        <taxon>Bacteria</taxon>
        <taxon>Pseudomonadati</taxon>
        <taxon>Bacteroidota</taxon>
        <taxon>Bacteroidia</taxon>
        <taxon>Marinilabiliales</taxon>
        <taxon>Prolixibacteraceae</taxon>
        <taxon>Tangfeifania</taxon>
    </lineage>
</organism>
<evidence type="ECO:0000256" key="3">
    <source>
        <dbReference type="ARBA" id="ARBA00012438"/>
    </source>
</evidence>
<feature type="transmembrane region" description="Helical" evidence="12">
    <location>
        <begin position="5"/>
        <end position="25"/>
    </location>
</feature>
<keyword evidence="4" id="KW-1003">Cell membrane</keyword>
<dbReference type="OrthoDB" id="717811at2"/>
<reference evidence="17 18" key="1">
    <citation type="submission" date="2016-11" db="EMBL/GenBank/DDBJ databases">
        <authorList>
            <person name="Jaros S."/>
            <person name="Januszkiewicz K."/>
            <person name="Wedrychowicz H."/>
        </authorList>
    </citation>
    <scope>NUCLEOTIDE SEQUENCE [LARGE SCALE GENOMIC DNA]</scope>
    <source>
        <strain evidence="17 18">DSM 27063</strain>
    </source>
</reference>
<dbReference type="PROSITE" id="PS50109">
    <property type="entry name" value="HIS_KIN"/>
    <property type="match status" value="1"/>
</dbReference>
<dbReference type="Pfam" id="PF13426">
    <property type="entry name" value="PAS_9"/>
    <property type="match status" value="1"/>
</dbReference>
<dbReference type="NCBIfam" id="TIGR00229">
    <property type="entry name" value="sensory_box"/>
    <property type="match status" value="4"/>
</dbReference>
<keyword evidence="5 11" id="KW-0597">Phosphoprotein</keyword>
<dbReference type="InterPro" id="IPR004358">
    <property type="entry name" value="Sig_transdc_His_kin-like_C"/>
</dbReference>
<dbReference type="FunFam" id="3.30.565.10:FF:000010">
    <property type="entry name" value="Sensor histidine kinase RcsC"/>
    <property type="match status" value="1"/>
</dbReference>
<dbReference type="SMART" id="SM00388">
    <property type="entry name" value="HisKA"/>
    <property type="match status" value="1"/>
</dbReference>
<evidence type="ECO:0000256" key="11">
    <source>
        <dbReference type="PROSITE-ProRule" id="PRU00169"/>
    </source>
</evidence>
<dbReference type="Proteomes" id="UP000184050">
    <property type="component" value="Unassembled WGS sequence"/>
</dbReference>
<feature type="transmembrane region" description="Helical" evidence="12">
    <location>
        <begin position="132"/>
        <end position="150"/>
    </location>
</feature>
<dbReference type="InterPro" id="IPR013655">
    <property type="entry name" value="PAS_fold_3"/>
</dbReference>
<dbReference type="SUPFAM" id="SSF52172">
    <property type="entry name" value="CheY-like"/>
    <property type="match status" value="1"/>
</dbReference>
<evidence type="ECO:0000256" key="1">
    <source>
        <dbReference type="ARBA" id="ARBA00000085"/>
    </source>
</evidence>
<dbReference type="EMBL" id="FQZE01000035">
    <property type="protein sequence ID" value="SHJ86188.1"/>
    <property type="molecule type" value="Genomic_DNA"/>
</dbReference>
<dbReference type="SUPFAM" id="SSF55874">
    <property type="entry name" value="ATPase domain of HSP90 chaperone/DNA topoisomerase II/histidine kinase"/>
    <property type="match status" value="1"/>
</dbReference>
<dbReference type="InterPro" id="IPR035965">
    <property type="entry name" value="PAS-like_dom_sf"/>
</dbReference>
<dbReference type="InterPro" id="IPR001789">
    <property type="entry name" value="Sig_transdc_resp-reg_receiver"/>
</dbReference>
<feature type="modified residue" description="4-aspartylphosphate" evidence="11">
    <location>
        <position position="1022"/>
    </location>
</feature>
<feature type="domain" description="PAC" evidence="16">
    <location>
        <begin position="403"/>
        <end position="454"/>
    </location>
</feature>
<dbReference type="CDD" id="cd16922">
    <property type="entry name" value="HATPase_EvgS-ArcB-TorS-like"/>
    <property type="match status" value="1"/>
</dbReference>
<dbReference type="Pfam" id="PF13188">
    <property type="entry name" value="PAS_8"/>
    <property type="match status" value="1"/>
</dbReference>
<feature type="domain" description="Response regulatory" evidence="14">
    <location>
        <begin position="973"/>
        <end position="1087"/>
    </location>
</feature>
<dbReference type="RefSeq" id="WP_073172785.1">
    <property type="nucleotide sequence ID" value="NZ_FQZE01000035.1"/>
</dbReference>
<evidence type="ECO:0000256" key="9">
    <source>
        <dbReference type="ARBA" id="ARBA00022989"/>
    </source>
</evidence>
<evidence type="ECO:0000256" key="10">
    <source>
        <dbReference type="ARBA" id="ARBA00023136"/>
    </source>
</evidence>
<evidence type="ECO:0000256" key="12">
    <source>
        <dbReference type="SAM" id="Phobius"/>
    </source>
</evidence>
<dbReference type="CDD" id="cd00130">
    <property type="entry name" value="PAS"/>
    <property type="match status" value="2"/>
</dbReference>
<dbReference type="CDD" id="cd00082">
    <property type="entry name" value="HisKA"/>
    <property type="match status" value="1"/>
</dbReference>
<dbReference type="EC" id="2.7.13.3" evidence="3"/>
<feature type="domain" description="PAC" evidence="16">
    <location>
        <begin position="275"/>
        <end position="327"/>
    </location>
</feature>
<dbReference type="PANTHER" id="PTHR43047">
    <property type="entry name" value="TWO-COMPONENT HISTIDINE PROTEIN KINASE"/>
    <property type="match status" value="1"/>
</dbReference>
<dbReference type="Gene3D" id="3.40.50.2300">
    <property type="match status" value="1"/>
</dbReference>
<feature type="transmembrane region" description="Helical" evidence="12">
    <location>
        <begin position="31"/>
        <end position="55"/>
    </location>
</feature>
<dbReference type="PROSITE" id="PS50113">
    <property type="entry name" value="PAC"/>
    <property type="match status" value="2"/>
</dbReference>
<name>A0A1M6MRQ5_9BACT</name>
<feature type="domain" description="PAS" evidence="15">
    <location>
        <begin position="328"/>
        <end position="387"/>
    </location>
</feature>
<dbReference type="GO" id="GO:0000155">
    <property type="term" value="F:phosphorelay sensor kinase activity"/>
    <property type="evidence" value="ECO:0007669"/>
    <property type="project" value="InterPro"/>
</dbReference>
<keyword evidence="7 12" id="KW-0812">Transmembrane</keyword>
<evidence type="ECO:0000259" key="14">
    <source>
        <dbReference type="PROSITE" id="PS50110"/>
    </source>
</evidence>
<keyword evidence="10 12" id="KW-0472">Membrane</keyword>
<evidence type="ECO:0000256" key="4">
    <source>
        <dbReference type="ARBA" id="ARBA00022475"/>
    </source>
</evidence>
<dbReference type="InterPro" id="IPR003661">
    <property type="entry name" value="HisK_dim/P_dom"/>
</dbReference>
<dbReference type="InterPro" id="IPR036890">
    <property type="entry name" value="HATPase_C_sf"/>
</dbReference>
<evidence type="ECO:0000256" key="6">
    <source>
        <dbReference type="ARBA" id="ARBA00022679"/>
    </source>
</evidence>
<dbReference type="SMART" id="SM00091">
    <property type="entry name" value="PAS"/>
    <property type="match status" value="4"/>
</dbReference>
<dbReference type="SUPFAM" id="SSF55785">
    <property type="entry name" value="PYP-like sensor domain (PAS domain)"/>
    <property type="match status" value="4"/>
</dbReference>
<dbReference type="Gene3D" id="3.30.450.20">
    <property type="entry name" value="PAS domain"/>
    <property type="match status" value="4"/>
</dbReference>
<evidence type="ECO:0000256" key="5">
    <source>
        <dbReference type="ARBA" id="ARBA00022553"/>
    </source>
</evidence>
<keyword evidence="8" id="KW-0418">Kinase</keyword>
<protein>
    <recommendedName>
        <fullName evidence="3">histidine kinase</fullName>
        <ecNumber evidence="3">2.7.13.3</ecNumber>
    </recommendedName>
</protein>
<dbReference type="PROSITE" id="PS50112">
    <property type="entry name" value="PAS"/>
    <property type="match status" value="3"/>
</dbReference>
<feature type="transmembrane region" description="Helical" evidence="12">
    <location>
        <begin position="67"/>
        <end position="93"/>
    </location>
</feature>
<dbReference type="Gene3D" id="3.30.565.10">
    <property type="entry name" value="Histidine kinase-like ATPase, C-terminal domain"/>
    <property type="match status" value="1"/>
</dbReference>
<dbReference type="STRING" id="1168035.SAMN05444280_13528"/>
<dbReference type="Pfam" id="PF00512">
    <property type="entry name" value="HisKA"/>
    <property type="match status" value="1"/>
</dbReference>
<dbReference type="PROSITE" id="PS50110">
    <property type="entry name" value="RESPONSE_REGULATORY"/>
    <property type="match status" value="1"/>
</dbReference>
<dbReference type="InterPro" id="IPR000014">
    <property type="entry name" value="PAS"/>
</dbReference>
<dbReference type="Pfam" id="PF07694">
    <property type="entry name" value="5TM-5TMR_LYT"/>
    <property type="match status" value="1"/>
</dbReference>
<evidence type="ECO:0000313" key="17">
    <source>
        <dbReference type="EMBL" id="SHJ86188.1"/>
    </source>
</evidence>
<dbReference type="GO" id="GO:0071555">
    <property type="term" value="P:cell wall organization"/>
    <property type="evidence" value="ECO:0007669"/>
    <property type="project" value="InterPro"/>
</dbReference>
<dbReference type="AlphaFoldDB" id="A0A1M6MRQ5"/>
<feature type="transmembrane region" description="Helical" evidence="12">
    <location>
        <begin position="162"/>
        <end position="185"/>
    </location>
</feature>
<dbReference type="InterPro" id="IPR036097">
    <property type="entry name" value="HisK_dim/P_sf"/>
</dbReference>
<dbReference type="PRINTS" id="PR00344">
    <property type="entry name" value="BCTRLSENSOR"/>
</dbReference>
<dbReference type="InterPro" id="IPR011620">
    <property type="entry name" value="Sig_transdc_His_kinase_LytS_TM"/>
</dbReference>
<evidence type="ECO:0000313" key="18">
    <source>
        <dbReference type="Proteomes" id="UP000184050"/>
    </source>
</evidence>
<evidence type="ECO:0000256" key="7">
    <source>
        <dbReference type="ARBA" id="ARBA00022692"/>
    </source>
</evidence>
<feature type="domain" description="PAS" evidence="15">
    <location>
        <begin position="197"/>
        <end position="270"/>
    </location>
</feature>
<proteinExistence type="predicted"/>
<feature type="transmembrane region" description="Helical" evidence="12">
    <location>
        <begin position="99"/>
        <end position="120"/>
    </location>
</feature>
<dbReference type="SMART" id="SM00086">
    <property type="entry name" value="PAC"/>
    <property type="match status" value="3"/>
</dbReference>
<keyword evidence="6" id="KW-0808">Transferase</keyword>
<dbReference type="SMART" id="SM00387">
    <property type="entry name" value="HATPase_c"/>
    <property type="match status" value="1"/>
</dbReference>
<evidence type="ECO:0000256" key="8">
    <source>
        <dbReference type="ARBA" id="ARBA00022777"/>
    </source>
</evidence>
<dbReference type="Pfam" id="PF02518">
    <property type="entry name" value="HATPase_c"/>
    <property type="match status" value="1"/>
</dbReference>
<feature type="domain" description="Histidine kinase" evidence="13">
    <location>
        <begin position="729"/>
        <end position="950"/>
    </location>
</feature>
<dbReference type="Pfam" id="PF00072">
    <property type="entry name" value="Response_reg"/>
    <property type="match status" value="1"/>
</dbReference>
<keyword evidence="9 12" id="KW-1133">Transmembrane helix</keyword>
<evidence type="ECO:0000259" key="15">
    <source>
        <dbReference type="PROSITE" id="PS50112"/>
    </source>
</evidence>
<dbReference type="SUPFAM" id="SSF47384">
    <property type="entry name" value="Homodimeric domain of signal transducing histidine kinase"/>
    <property type="match status" value="1"/>
</dbReference>
<accession>A0A1M6MRQ5</accession>
<dbReference type="Gene3D" id="1.10.287.130">
    <property type="match status" value="1"/>
</dbReference>
<dbReference type="InterPro" id="IPR005467">
    <property type="entry name" value="His_kinase_dom"/>
</dbReference>
<keyword evidence="18" id="KW-1185">Reference proteome</keyword>
<evidence type="ECO:0000259" key="16">
    <source>
        <dbReference type="PROSITE" id="PS50113"/>
    </source>
</evidence>
<dbReference type="InterPro" id="IPR011006">
    <property type="entry name" value="CheY-like_superfamily"/>
</dbReference>
<gene>
    <name evidence="17" type="ORF">SAMN05444280_13528</name>
</gene>
<dbReference type="InterPro" id="IPR000700">
    <property type="entry name" value="PAS-assoc_C"/>
</dbReference>
<comment type="catalytic activity">
    <reaction evidence="1">
        <text>ATP + protein L-histidine = ADP + protein N-phospho-L-histidine.</text>
        <dbReference type="EC" id="2.7.13.3"/>
    </reaction>
</comment>
<dbReference type="InterPro" id="IPR003594">
    <property type="entry name" value="HATPase_dom"/>
</dbReference>
<comment type="subcellular location">
    <subcellularLocation>
        <location evidence="2">Cell membrane</location>
        <topology evidence="2">Multi-pass membrane protein</topology>
    </subcellularLocation>
</comment>
<evidence type="ECO:0000259" key="13">
    <source>
        <dbReference type="PROSITE" id="PS50109"/>
    </source>
</evidence>
<sequence>MIVNLIQNSALLISLSVLYGLIKWYKPQNEILYQVSQGIWFGAVAIAAMMMPYAYSPGVIYDGRSVVLTLAGLFGGGYTALISVLMAGAYRIYLGGSGIWAGLATILFSSLTGLFFRWLFKSKLENIQFIRFILIGVVAHLVMLASQLLLPGNERYEVISLIWLPVLLVLPITFAVIAKLFQLIVRYVKNEQKIREAETLYRTTLLSIGDAVICTDKKGNISQMNAVAEQLTGWEFAAAKEKKLDQIFSIINEETREKVESPFVKVLESGLIVGLANHTLLISKDGREIPIADSGAPIKNEKGEITGVVLVFRDQTEEREYQKRIARSEAQYRELIESTHAIAWEYDILMDKWVYVAPQVTEKLGWLPEEWTNLNFWKNNLHPDDREPATNYCFACAAKGEQHTLEYRFKKKDGDYVWLRDVVAVEMKENKPVKIRGVMFDITERKNAEIGLQEKNSFIQTVLDNLPIGIALNKIDEGTAFYMNRRFEEIYGWKASEIKDIPSFFEKVYPDQEYRSKVVQMIMEGIESGDPQKMHWEDIQISRSDGSKGFVNAVNIPLTEQNTMVSTVMDITSRTLAEKELKESEERFRKAVLLAPIPIMVHDEDGNVINLSEGWTHFSGYFIDEIPTLKEWTQMAYGKKAEEVENYVAGMFDEEKTILSGEFEITAKSGEKRVWNFYTTPLGKLSSGKRIMLSMAPDITQRKRVQNELITAKEKAEESERLKTAFLANMSHEIRTPLNGILGFTNLLTDDGELPQTKKQEFATIINKSAEGLLKIINDILDISRLETGKTGIEQKPFDASKTLSTIHSIFQKKMADTGKKDVELIVKKPETPLVLNTDENRLMQIFSNLLDNALRFTSEGSVTFGISQVIEGKAEFFVADTGTGIPKEKHGKIFDRFSQADDSSTRSYGGTGLGLSIVKKLLELMDTEITVESEPGKGSVFRFRLPVFSMRESDEKVSNENPEKPEETMNTKILVVEDDSVSRLYFNQILKNHTSELLFAETGKEALQLFETQKPDVILMDIGLPDINGLDVVCKIRETNQKVVIIAQTAYAMIDDRQKALEAGCNDYIAKPIKTDELMEKIVKISKIK</sequence>
<dbReference type="SMART" id="SM00448">
    <property type="entry name" value="REC"/>
    <property type="match status" value="1"/>
</dbReference>
<dbReference type="GO" id="GO:0005886">
    <property type="term" value="C:plasma membrane"/>
    <property type="evidence" value="ECO:0007669"/>
    <property type="project" value="UniProtKB-SubCell"/>
</dbReference>
<evidence type="ECO:0000256" key="2">
    <source>
        <dbReference type="ARBA" id="ARBA00004651"/>
    </source>
</evidence>